<keyword evidence="2" id="KW-0614">Plasmid</keyword>
<geneLocation type="plasmid" evidence="2">
    <name>pGDZJ003-1-MCR-1</name>
</geneLocation>
<feature type="compositionally biased region" description="Polar residues" evidence="1">
    <location>
        <begin position="1"/>
        <end position="14"/>
    </location>
</feature>
<feature type="compositionally biased region" description="Basic and acidic residues" evidence="1">
    <location>
        <begin position="22"/>
        <end position="34"/>
    </location>
</feature>
<feature type="region of interest" description="Disordered" evidence="1">
    <location>
        <begin position="1"/>
        <end position="51"/>
    </location>
</feature>
<accession>A0A5S9GFB5</accession>
<name>A0A5S9GFB5_ECOLX</name>
<proteinExistence type="predicted"/>
<evidence type="ECO:0000313" key="2">
    <source>
        <dbReference type="EMBL" id="AWM63323.1"/>
    </source>
</evidence>
<evidence type="ECO:0000256" key="1">
    <source>
        <dbReference type="SAM" id="MobiDB-lite"/>
    </source>
</evidence>
<organism evidence="2">
    <name type="scientific">Escherichia coli</name>
    <dbReference type="NCBI Taxonomy" id="562"/>
    <lineage>
        <taxon>Bacteria</taxon>
        <taxon>Pseudomonadati</taxon>
        <taxon>Pseudomonadota</taxon>
        <taxon>Gammaproteobacteria</taxon>
        <taxon>Enterobacterales</taxon>
        <taxon>Enterobacteriaceae</taxon>
        <taxon>Escherichia</taxon>
    </lineage>
</organism>
<dbReference type="AlphaFoldDB" id="A0A5S9GFB5"/>
<dbReference type="EMBL" id="MH043624">
    <property type="protein sequence ID" value="AWM63323.1"/>
    <property type="molecule type" value="Genomic_DNA"/>
</dbReference>
<feature type="compositionally biased region" description="Polar residues" evidence="1">
    <location>
        <begin position="41"/>
        <end position="51"/>
    </location>
</feature>
<protein>
    <submittedName>
        <fullName evidence="2">Uncharacterized protein</fullName>
    </submittedName>
</protein>
<reference evidence="2" key="1">
    <citation type="submission" date="2018-03" db="EMBL/GenBank/DDBJ databases">
        <authorList>
            <person name="Feng Y."/>
        </authorList>
    </citation>
    <scope>NUCLEOTIDE SEQUENCE</scope>
    <source>
        <strain evidence="2">GDZJ003</strain>
        <plasmid evidence="2">pGDZJ003-1-MCR-1</plasmid>
    </source>
</reference>
<sequence>MSNENAGNASSCWPTRQAVLEATKKNERKIPQMKEKKRNYSRTTGTKKPDW</sequence>